<gene>
    <name evidence="1" type="ORF">SAMN05216223_106280</name>
</gene>
<accession>A0A1H6B6L7</accession>
<dbReference type="EMBL" id="FNVU01000006">
    <property type="protein sequence ID" value="SEG56489.1"/>
    <property type="molecule type" value="Genomic_DNA"/>
</dbReference>
<dbReference type="RefSeq" id="WP_322973628.1">
    <property type="nucleotide sequence ID" value="NZ_FNVU01000006.1"/>
</dbReference>
<dbReference type="AlphaFoldDB" id="A0A1H6B6L7"/>
<protein>
    <submittedName>
        <fullName evidence="1">Uncharacterized protein</fullName>
    </submittedName>
</protein>
<sequence>MTHGERDGVGRVEAELAGLASSGATALVGLMVSDAWGQVRGRLAAFFARGGDPGGIDRQLQDSHAALVGAREAGDEDTAADVADEWRARLRRVLRADPGAADELRSLLAELAPGTSGGGVSIVNNSVSGGIHHGIIQGRDFLGPATAHDDHPPAPPTG</sequence>
<keyword evidence="2" id="KW-1185">Reference proteome</keyword>
<organism evidence="1 2">
    <name type="scientific">Actinacidiphila yanglinensis</name>
    <dbReference type="NCBI Taxonomy" id="310779"/>
    <lineage>
        <taxon>Bacteria</taxon>
        <taxon>Bacillati</taxon>
        <taxon>Actinomycetota</taxon>
        <taxon>Actinomycetes</taxon>
        <taxon>Kitasatosporales</taxon>
        <taxon>Streptomycetaceae</taxon>
        <taxon>Actinacidiphila</taxon>
    </lineage>
</organism>
<dbReference type="Proteomes" id="UP000236754">
    <property type="component" value="Unassembled WGS sequence"/>
</dbReference>
<evidence type="ECO:0000313" key="1">
    <source>
        <dbReference type="EMBL" id="SEG56489.1"/>
    </source>
</evidence>
<proteinExistence type="predicted"/>
<reference evidence="1 2" key="1">
    <citation type="submission" date="2016-10" db="EMBL/GenBank/DDBJ databases">
        <authorList>
            <person name="de Groot N.N."/>
        </authorList>
    </citation>
    <scope>NUCLEOTIDE SEQUENCE [LARGE SCALE GENOMIC DNA]</scope>
    <source>
        <strain evidence="1 2">CGMCC 4.2023</strain>
    </source>
</reference>
<name>A0A1H6B6L7_9ACTN</name>
<evidence type="ECO:0000313" key="2">
    <source>
        <dbReference type="Proteomes" id="UP000236754"/>
    </source>
</evidence>